<organism evidence="1 2">
    <name type="scientific">Aspergillus carbonarius (strain ITEM 5010)</name>
    <dbReference type="NCBI Taxonomy" id="602072"/>
    <lineage>
        <taxon>Eukaryota</taxon>
        <taxon>Fungi</taxon>
        <taxon>Dikarya</taxon>
        <taxon>Ascomycota</taxon>
        <taxon>Pezizomycotina</taxon>
        <taxon>Eurotiomycetes</taxon>
        <taxon>Eurotiomycetidae</taxon>
        <taxon>Eurotiales</taxon>
        <taxon>Aspergillaceae</taxon>
        <taxon>Aspergillus</taxon>
        <taxon>Aspergillus subgen. Circumdati</taxon>
    </lineage>
</organism>
<protein>
    <submittedName>
        <fullName evidence="1">Uncharacterized protein</fullName>
    </submittedName>
</protein>
<dbReference type="PANTHER" id="PTHR40788">
    <property type="entry name" value="CLR5 DOMAIN-CONTAINING PROTEIN-RELATED"/>
    <property type="match status" value="1"/>
</dbReference>
<gene>
    <name evidence="1" type="ORF">ASPCADRAFT_179201</name>
</gene>
<dbReference type="AlphaFoldDB" id="A0A1R3R783"/>
<accession>A0A1R3R783</accession>
<dbReference type="EMBL" id="KV907537">
    <property type="protein sequence ID" value="OOF90355.1"/>
    <property type="molecule type" value="Genomic_DNA"/>
</dbReference>
<dbReference type="OMA" id="YKFIPEW"/>
<proteinExistence type="predicted"/>
<name>A0A1R3R783_ASPC5</name>
<dbReference type="OrthoDB" id="2922289at2759"/>
<dbReference type="Proteomes" id="UP000188318">
    <property type="component" value="Unassembled WGS sequence"/>
</dbReference>
<dbReference type="VEuPathDB" id="FungiDB:ASPCADRAFT_179201"/>
<evidence type="ECO:0000313" key="2">
    <source>
        <dbReference type="Proteomes" id="UP000188318"/>
    </source>
</evidence>
<sequence length="648" mass="72211">MLQSPTDRALGEVYKIIPEWNIRDITKPNSDYLLDHLKHRATTSLTDQYAEGVNGGPGDAAFIQESMRVHHLRHARTFRHSFTLFAYGEEYGRSYTVSDSAKYQQVMAGMSSAVEAGICVPQSTGQLILVRQLYLLQALNILVDDILEQCSTVGRKARSTETEKAALPALSSLSLEPSSDKLSLGELAAHAADRMSALKDHDHLFHHEPEYLVHVVNAWFSSRPELVPDESGRILPQEAGKNTGIAMFQALHSAIFGIAIWQFICQLLQALIHGPRDQAYRRIVLQELANMVCFEYQRVQSQFKRHFQVCSGSRHFKRISGVYDDSTPRVSPKTKPELVATKDPYLYYMLRLCQTDSTPSKAVDRIKGLHDLFQSDSTQRARITQQEFDALSDLAATTSFAQYLSASLPMPSACLKKDQNPTYMRRLKDRFTKLEGSKHKVDIITYAVPINNLLEPGMAEAALNAIHECLFGIHCSDIRSMYQMEHQIGLSGIEHQYRQHKAGPAPAAPDLSAPPSPAPGMQIPPAVASMLSTTTSAEDDPAPVSLVFKTKLSVYNVFWTLFSKTGARGSITWAAFEAAMIHVGFTVVPGLGSVYTFCPPNEYNAQQAITLHRPLTSQIEGCCLLMIRRRLGEKYGWGEKSFEMAVGW</sequence>
<dbReference type="PANTHER" id="PTHR40788:SF1">
    <property type="entry name" value="IPA PROTEIN"/>
    <property type="match status" value="1"/>
</dbReference>
<evidence type="ECO:0000313" key="1">
    <source>
        <dbReference type="EMBL" id="OOF90355.1"/>
    </source>
</evidence>
<reference evidence="2" key="1">
    <citation type="journal article" date="2017" name="Genome Biol.">
        <title>Comparative genomics reveals high biological diversity and specific adaptations in the industrially and medically important fungal genus Aspergillus.</title>
        <authorList>
            <person name="de Vries R.P."/>
            <person name="Riley R."/>
            <person name="Wiebenga A."/>
            <person name="Aguilar-Osorio G."/>
            <person name="Amillis S."/>
            <person name="Uchima C.A."/>
            <person name="Anderluh G."/>
            <person name="Asadollahi M."/>
            <person name="Askin M."/>
            <person name="Barry K."/>
            <person name="Battaglia E."/>
            <person name="Bayram O."/>
            <person name="Benocci T."/>
            <person name="Braus-Stromeyer S.A."/>
            <person name="Caldana C."/>
            <person name="Canovas D."/>
            <person name="Cerqueira G.C."/>
            <person name="Chen F."/>
            <person name="Chen W."/>
            <person name="Choi C."/>
            <person name="Clum A."/>
            <person name="Dos Santos R.A."/>
            <person name="Damasio A.R."/>
            <person name="Diallinas G."/>
            <person name="Emri T."/>
            <person name="Fekete E."/>
            <person name="Flipphi M."/>
            <person name="Freyberg S."/>
            <person name="Gallo A."/>
            <person name="Gournas C."/>
            <person name="Habgood R."/>
            <person name="Hainaut M."/>
            <person name="Harispe M.L."/>
            <person name="Henrissat B."/>
            <person name="Hilden K.S."/>
            <person name="Hope R."/>
            <person name="Hossain A."/>
            <person name="Karabika E."/>
            <person name="Karaffa L."/>
            <person name="Karanyi Z."/>
            <person name="Krasevec N."/>
            <person name="Kuo A."/>
            <person name="Kusch H."/>
            <person name="LaButti K."/>
            <person name="Lagendijk E.L."/>
            <person name="Lapidus A."/>
            <person name="Levasseur A."/>
            <person name="Lindquist E."/>
            <person name="Lipzen A."/>
            <person name="Logrieco A.F."/>
            <person name="MacCabe A."/>
            <person name="Maekelae M.R."/>
            <person name="Malavazi I."/>
            <person name="Melin P."/>
            <person name="Meyer V."/>
            <person name="Mielnichuk N."/>
            <person name="Miskei M."/>
            <person name="Molnar A.P."/>
            <person name="Mule G."/>
            <person name="Ngan C.Y."/>
            <person name="Orejas M."/>
            <person name="Orosz E."/>
            <person name="Ouedraogo J.P."/>
            <person name="Overkamp K.M."/>
            <person name="Park H.-S."/>
            <person name="Perrone G."/>
            <person name="Piumi F."/>
            <person name="Punt P.J."/>
            <person name="Ram A.F."/>
            <person name="Ramon A."/>
            <person name="Rauscher S."/>
            <person name="Record E."/>
            <person name="Riano-Pachon D.M."/>
            <person name="Robert V."/>
            <person name="Roehrig J."/>
            <person name="Ruller R."/>
            <person name="Salamov A."/>
            <person name="Salih N.S."/>
            <person name="Samson R.A."/>
            <person name="Sandor E."/>
            <person name="Sanguinetti M."/>
            <person name="Schuetze T."/>
            <person name="Sepcic K."/>
            <person name="Shelest E."/>
            <person name="Sherlock G."/>
            <person name="Sophianopoulou V."/>
            <person name="Squina F.M."/>
            <person name="Sun H."/>
            <person name="Susca A."/>
            <person name="Todd R.B."/>
            <person name="Tsang A."/>
            <person name="Unkles S.E."/>
            <person name="van de Wiele N."/>
            <person name="van Rossen-Uffink D."/>
            <person name="Oliveira J.V."/>
            <person name="Vesth T.C."/>
            <person name="Visser J."/>
            <person name="Yu J.-H."/>
            <person name="Zhou M."/>
            <person name="Andersen M.R."/>
            <person name="Archer D.B."/>
            <person name="Baker S.E."/>
            <person name="Benoit I."/>
            <person name="Brakhage A.A."/>
            <person name="Braus G.H."/>
            <person name="Fischer R."/>
            <person name="Frisvad J.C."/>
            <person name="Goldman G.H."/>
            <person name="Houbraken J."/>
            <person name="Oakley B."/>
            <person name="Pocsi I."/>
            <person name="Scazzocchio C."/>
            <person name="Seiboth B."/>
            <person name="vanKuyk P.A."/>
            <person name="Wortman J."/>
            <person name="Dyer P.S."/>
            <person name="Grigoriev I.V."/>
        </authorList>
    </citation>
    <scope>NUCLEOTIDE SEQUENCE [LARGE SCALE GENOMIC DNA]</scope>
    <source>
        <strain evidence="2">ITEM 5010</strain>
    </source>
</reference>
<keyword evidence="2" id="KW-1185">Reference proteome</keyword>
<dbReference type="STRING" id="602072.A0A1R3R783"/>